<dbReference type="SUPFAM" id="SSF52087">
    <property type="entry name" value="CRAL/TRIO domain"/>
    <property type="match status" value="1"/>
</dbReference>
<dbReference type="Gene3D" id="1.10.8.20">
    <property type="entry name" value="N-terminal domain of phosphatidylinositol transfer protein sec14p"/>
    <property type="match status" value="1"/>
</dbReference>
<dbReference type="InterPro" id="IPR011074">
    <property type="entry name" value="CRAL/TRIO_N_dom"/>
</dbReference>
<dbReference type="GO" id="GO:0000139">
    <property type="term" value="C:Golgi membrane"/>
    <property type="evidence" value="ECO:0007669"/>
    <property type="project" value="UniProtKB-SubCell"/>
</dbReference>
<accession>A0A811R0U3</accession>
<name>A0A811R0U3_9POAL</name>
<dbReference type="SMART" id="SM00516">
    <property type="entry name" value="SEC14"/>
    <property type="match status" value="1"/>
</dbReference>
<proteinExistence type="inferred from homology"/>
<dbReference type="InterPro" id="IPR036273">
    <property type="entry name" value="CRAL/TRIO_N_dom_sf"/>
</dbReference>
<evidence type="ECO:0000256" key="4">
    <source>
        <dbReference type="ARBA" id="ARBA00023034"/>
    </source>
</evidence>
<dbReference type="GO" id="GO:0015031">
    <property type="term" value="P:protein transport"/>
    <property type="evidence" value="ECO:0007669"/>
    <property type="project" value="UniProtKB-KW"/>
</dbReference>
<evidence type="ECO:0000313" key="7">
    <source>
        <dbReference type="EMBL" id="CAD6264540.1"/>
    </source>
</evidence>
<keyword evidence="3" id="KW-0813">Transport</keyword>
<keyword evidence="8" id="KW-1185">Reference proteome</keyword>
<reference evidence="7" key="1">
    <citation type="submission" date="2020-10" db="EMBL/GenBank/DDBJ databases">
        <authorList>
            <person name="Han B."/>
            <person name="Lu T."/>
            <person name="Zhao Q."/>
            <person name="Huang X."/>
            <person name="Zhao Y."/>
        </authorList>
    </citation>
    <scope>NUCLEOTIDE SEQUENCE</scope>
</reference>
<evidence type="ECO:0000256" key="2">
    <source>
        <dbReference type="ARBA" id="ARBA00004395"/>
    </source>
</evidence>
<dbReference type="Gene3D" id="3.40.525.10">
    <property type="entry name" value="CRAL-TRIO lipid binding domain"/>
    <property type="match status" value="1"/>
</dbReference>
<sequence>MATSNATVAIEDWVPERDVSAGLSRNPELTAAKMSVSHAEDIEISLCGGNSEDERRRRKIGSLRRKAIHALKKRGRRRVDFRFPPAAISIEDVRDAEEERDVASFRERLAAHRLLPEKHDDYHMMLRFLKARKFEAEKAMQMWSEMLKWRKEFGTDTILEDFVFEELDDVLRYYPQGYHGVDREGRPVYIERLGKVDPNKLMQITSVDRYIKYHVQEFERAFRERFPACTLAAKRHIDSTTTILDVQGVGFKNFSKTARELVHRMQKIDSDYYPETLHQMFVVNAGSGFKWIWNSVKGFLDPKTSSKIHVLGSNYQSRLLEVIDSSELPEFLGGSCTCSDKGGCLGSNKGPWNDPYILKLIHNLEAGCVREIKPVSEGDERKSSFRLEQMKWQGMLSDTSNAESGSDVDDFGPSFVHKVSDYGCLTPVHEEVKGTDCATYLSCDDQSHPDMAPESYHGVRRITEMVQKPMADFRQYSTNRRPCDLGNNALNVNGTVVQRGWENVVKLVVTALIKLSSFIRLFISRAERRLENVNRPAPPATPAAEKPKPRVVSDEEVCACLQRLDNLESLYNHLATKPPQIPEDKELILLSSFERIRSVEADLEKTKRTLNATVAKQKALVETLESVQESSRVKKRMFCS</sequence>
<protein>
    <recommendedName>
        <fullName evidence="6">CRAL-TRIO domain-containing protein</fullName>
    </recommendedName>
</protein>
<dbReference type="GO" id="GO:0005886">
    <property type="term" value="C:plasma membrane"/>
    <property type="evidence" value="ECO:0007669"/>
    <property type="project" value="UniProtKB-SubCell"/>
</dbReference>
<evidence type="ECO:0000259" key="6">
    <source>
        <dbReference type="PROSITE" id="PS50191"/>
    </source>
</evidence>
<organism evidence="7 8">
    <name type="scientific">Miscanthus lutarioriparius</name>
    <dbReference type="NCBI Taxonomy" id="422564"/>
    <lineage>
        <taxon>Eukaryota</taxon>
        <taxon>Viridiplantae</taxon>
        <taxon>Streptophyta</taxon>
        <taxon>Embryophyta</taxon>
        <taxon>Tracheophyta</taxon>
        <taxon>Spermatophyta</taxon>
        <taxon>Magnoliopsida</taxon>
        <taxon>Liliopsida</taxon>
        <taxon>Poales</taxon>
        <taxon>Poaceae</taxon>
        <taxon>PACMAD clade</taxon>
        <taxon>Panicoideae</taxon>
        <taxon>Andropogonodae</taxon>
        <taxon>Andropogoneae</taxon>
        <taxon>Saccharinae</taxon>
        <taxon>Miscanthus</taxon>
    </lineage>
</organism>
<dbReference type="InterPro" id="IPR051026">
    <property type="entry name" value="PI/PC_transfer"/>
</dbReference>
<comment type="similarity">
    <text evidence="5">Belongs to the SFH family.</text>
</comment>
<dbReference type="FunFam" id="3.40.525.10:FF:000011">
    <property type="entry name" value="SEC14 cytosolic factor"/>
    <property type="match status" value="1"/>
</dbReference>
<dbReference type="CDD" id="cd00170">
    <property type="entry name" value="SEC14"/>
    <property type="match status" value="1"/>
</dbReference>
<dbReference type="InterPro" id="IPR036865">
    <property type="entry name" value="CRAL-TRIO_dom_sf"/>
</dbReference>
<evidence type="ECO:0000256" key="3">
    <source>
        <dbReference type="ARBA" id="ARBA00022927"/>
    </source>
</evidence>
<dbReference type="AlphaFoldDB" id="A0A811R0U3"/>
<dbReference type="OrthoDB" id="1434354at2759"/>
<dbReference type="Proteomes" id="UP000604825">
    <property type="component" value="Unassembled WGS sequence"/>
</dbReference>
<dbReference type="Pfam" id="PF00650">
    <property type="entry name" value="CRAL_TRIO"/>
    <property type="match status" value="1"/>
</dbReference>
<dbReference type="SMART" id="SM01100">
    <property type="entry name" value="CRAL_TRIO_N"/>
    <property type="match status" value="1"/>
</dbReference>
<keyword evidence="3" id="KW-0653">Protein transport</keyword>
<comment type="subcellular location">
    <subcellularLocation>
        <location evidence="1">Cell membrane</location>
        <topology evidence="1">Peripheral membrane protein</topology>
    </subcellularLocation>
    <subcellularLocation>
        <location evidence="2">Golgi apparatus membrane</location>
        <topology evidence="2">Peripheral membrane protein</topology>
    </subcellularLocation>
</comment>
<dbReference type="PROSITE" id="PS50191">
    <property type="entry name" value="CRAL_TRIO"/>
    <property type="match status" value="1"/>
</dbReference>
<keyword evidence="4" id="KW-0333">Golgi apparatus</keyword>
<dbReference type="PANTHER" id="PTHR45657">
    <property type="entry name" value="CRAL-TRIO DOMAIN-CONTAINING PROTEIN YKL091C-RELATED"/>
    <property type="match status" value="1"/>
</dbReference>
<evidence type="ECO:0000256" key="1">
    <source>
        <dbReference type="ARBA" id="ARBA00004202"/>
    </source>
</evidence>
<feature type="domain" description="CRAL-TRIO" evidence="6">
    <location>
        <begin position="166"/>
        <end position="340"/>
    </location>
</feature>
<gene>
    <name evidence="7" type="ORF">NCGR_LOCUS47845</name>
</gene>
<dbReference type="Pfam" id="PF03765">
    <property type="entry name" value="CRAL_TRIO_N"/>
    <property type="match status" value="1"/>
</dbReference>
<comment type="caution">
    <text evidence="7">The sequence shown here is derived from an EMBL/GenBank/DDBJ whole genome shotgun (WGS) entry which is preliminary data.</text>
</comment>
<dbReference type="InterPro" id="IPR001251">
    <property type="entry name" value="CRAL-TRIO_dom"/>
</dbReference>
<evidence type="ECO:0000256" key="5">
    <source>
        <dbReference type="ARBA" id="ARBA00038020"/>
    </source>
</evidence>
<evidence type="ECO:0000313" key="8">
    <source>
        <dbReference type="Proteomes" id="UP000604825"/>
    </source>
</evidence>
<dbReference type="SUPFAM" id="SSF46938">
    <property type="entry name" value="CRAL/TRIO N-terminal domain"/>
    <property type="match status" value="1"/>
</dbReference>
<dbReference type="PANTHER" id="PTHR45657:SF9">
    <property type="entry name" value="OS08G0497300 PROTEIN"/>
    <property type="match status" value="1"/>
</dbReference>
<dbReference type="EMBL" id="CAJGYO010000013">
    <property type="protein sequence ID" value="CAD6264540.1"/>
    <property type="molecule type" value="Genomic_DNA"/>
</dbReference>